<dbReference type="AlphaFoldDB" id="A0A9X9C5Z0"/>
<dbReference type="SUPFAM" id="SSF52499">
    <property type="entry name" value="Isochorismatase-like hydrolases"/>
    <property type="match status" value="1"/>
</dbReference>
<sequence>MPTIPAPRSALLVIDMQVGLFASPDDPPFAAETLLAKTHALIRAARVANALVVFIRHTGPAGSPIAVNSPLWQVHPDLDTDAQADWFIDKTHPSCFYRTGLAERLKQAGIGRLVISGMKTQYCVDTACRRGAELGFDLVLAADAHSCSDTAALGADAIIRHHNQTLSGPFVTLALAEEVKF</sequence>
<evidence type="ECO:0000259" key="1">
    <source>
        <dbReference type="Pfam" id="PF00857"/>
    </source>
</evidence>
<dbReference type="EMBL" id="VOUP01000002">
    <property type="protein sequence ID" value="TXE31540.1"/>
    <property type="molecule type" value="Genomic_DNA"/>
</dbReference>
<organism evidence="2 3">
    <name type="scientific">Serratia ureilytica</name>
    <dbReference type="NCBI Taxonomy" id="300181"/>
    <lineage>
        <taxon>Bacteria</taxon>
        <taxon>Pseudomonadati</taxon>
        <taxon>Pseudomonadota</taxon>
        <taxon>Gammaproteobacteria</taxon>
        <taxon>Enterobacterales</taxon>
        <taxon>Yersiniaceae</taxon>
        <taxon>Serratia</taxon>
    </lineage>
</organism>
<comment type="caution">
    <text evidence="2">The sequence shown here is derived from an EMBL/GenBank/DDBJ whole genome shotgun (WGS) entry which is preliminary data.</text>
</comment>
<keyword evidence="2" id="KW-0378">Hydrolase</keyword>
<name>A0A9X9C5Z0_9GAMM</name>
<dbReference type="InterPro" id="IPR050272">
    <property type="entry name" value="Isochorismatase-like_hydrls"/>
</dbReference>
<gene>
    <name evidence="2" type="ORF">FOT63_04070</name>
</gene>
<feature type="domain" description="Isochorismatase-like" evidence="1">
    <location>
        <begin position="9"/>
        <end position="151"/>
    </location>
</feature>
<accession>A0A9X9C5Z0</accession>
<dbReference type="PANTHER" id="PTHR43540">
    <property type="entry name" value="PEROXYUREIDOACRYLATE/UREIDOACRYLATE AMIDOHYDROLASE-RELATED"/>
    <property type="match status" value="1"/>
</dbReference>
<dbReference type="Proteomes" id="UP000321307">
    <property type="component" value="Unassembled WGS sequence"/>
</dbReference>
<evidence type="ECO:0000313" key="2">
    <source>
        <dbReference type="EMBL" id="TXE31540.1"/>
    </source>
</evidence>
<dbReference type="InterPro" id="IPR036380">
    <property type="entry name" value="Isochorismatase-like_sf"/>
</dbReference>
<dbReference type="RefSeq" id="WP_033650334.1">
    <property type="nucleotide sequence ID" value="NZ_CP060276.1"/>
</dbReference>
<dbReference type="InterPro" id="IPR000868">
    <property type="entry name" value="Isochorismatase-like_dom"/>
</dbReference>
<proteinExistence type="predicted"/>
<dbReference type="Gene3D" id="3.40.50.850">
    <property type="entry name" value="Isochorismatase-like"/>
    <property type="match status" value="1"/>
</dbReference>
<dbReference type="CDD" id="cd01014">
    <property type="entry name" value="nicotinamidase_related"/>
    <property type="match status" value="1"/>
</dbReference>
<evidence type="ECO:0000313" key="3">
    <source>
        <dbReference type="Proteomes" id="UP000321307"/>
    </source>
</evidence>
<protein>
    <submittedName>
        <fullName evidence="2">Cysteine hydrolase</fullName>
    </submittedName>
</protein>
<dbReference type="GO" id="GO:0016787">
    <property type="term" value="F:hydrolase activity"/>
    <property type="evidence" value="ECO:0007669"/>
    <property type="project" value="UniProtKB-KW"/>
</dbReference>
<dbReference type="Pfam" id="PF00857">
    <property type="entry name" value="Isochorismatase"/>
    <property type="match status" value="1"/>
</dbReference>
<dbReference type="PANTHER" id="PTHR43540:SF14">
    <property type="entry name" value="ISOCHORISMATASE"/>
    <property type="match status" value="1"/>
</dbReference>
<reference evidence="2 3" key="1">
    <citation type="submission" date="2019-07" db="EMBL/GenBank/DDBJ databases">
        <title>Serratia strains were isolated from fresh produce.</title>
        <authorList>
            <person name="Cho G.-S."/>
            <person name="Stein M."/>
            <person name="Lee W."/>
            <person name="Suh S.H."/>
            <person name="Franz C.M.A.P."/>
        </authorList>
    </citation>
    <scope>NUCLEOTIDE SEQUENCE [LARGE SCALE GENOMIC DNA]</scope>
    <source>
        <strain evidence="2 3">S17</strain>
    </source>
</reference>